<name>A0AA37RZA2_9GAMM</name>
<evidence type="ECO:0000256" key="1">
    <source>
        <dbReference type="SAM" id="SignalP"/>
    </source>
</evidence>
<dbReference type="Pfam" id="PF14344">
    <property type="entry name" value="DUF4397"/>
    <property type="match status" value="2"/>
</dbReference>
<gene>
    <name evidence="3" type="ORF">GCM10007895_33670</name>
</gene>
<feature type="signal peptide" evidence="1">
    <location>
        <begin position="1"/>
        <end position="21"/>
    </location>
</feature>
<comment type="caution">
    <text evidence="3">The sequence shown here is derived from an EMBL/GenBank/DDBJ whole genome shotgun (WGS) entry which is preliminary data.</text>
</comment>
<evidence type="ECO:0000313" key="4">
    <source>
        <dbReference type="Proteomes" id="UP001161422"/>
    </source>
</evidence>
<keyword evidence="1" id="KW-0732">Signal</keyword>
<proteinExistence type="predicted"/>
<dbReference type="Proteomes" id="UP001161422">
    <property type="component" value="Unassembled WGS sequence"/>
</dbReference>
<reference evidence="3" key="1">
    <citation type="journal article" date="2014" name="Int. J. Syst. Evol. Microbiol.">
        <title>Complete genome sequence of Corynebacterium casei LMG S-19264T (=DSM 44701T), isolated from a smear-ripened cheese.</title>
        <authorList>
            <consortium name="US DOE Joint Genome Institute (JGI-PGF)"/>
            <person name="Walter F."/>
            <person name="Albersmeier A."/>
            <person name="Kalinowski J."/>
            <person name="Ruckert C."/>
        </authorList>
    </citation>
    <scope>NUCLEOTIDE SEQUENCE</scope>
    <source>
        <strain evidence="3">NBRC 101628</strain>
    </source>
</reference>
<evidence type="ECO:0000259" key="2">
    <source>
        <dbReference type="Pfam" id="PF14344"/>
    </source>
</evidence>
<organism evidence="3 4">
    <name type="scientific">Paraferrimonas sedimenticola</name>
    <dbReference type="NCBI Taxonomy" id="375674"/>
    <lineage>
        <taxon>Bacteria</taxon>
        <taxon>Pseudomonadati</taxon>
        <taxon>Pseudomonadota</taxon>
        <taxon>Gammaproteobacteria</taxon>
        <taxon>Alteromonadales</taxon>
        <taxon>Ferrimonadaceae</taxon>
        <taxon>Paraferrimonas</taxon>
    </lineage>
</organism>
<dbReference type="EMBL" id="BSNC01000016">
    <property type="protein sequence ID" value="GLP98060.1"/>
    <property type="molecule type" value="Genomic_DNA"/>
</dbReference>
<reference evidence="3" key="2">
    <citation type="submission" date="2023-01" db="EMBL/GenBank/DDBJ databases">
        <title>Draft genome sequence of Paraferrimonas sedimenticola strain NBRC 101628.</title>
        <authorList>
            <person name="Sun Q."/>
            <person name="Mori K."/>
        </authorList>
    </citation>
    <scope>NUCLEOTIDE SEQUENCE</scope>
    <source>
        <strain evidence="3">NBRC 101628</strain>
    </source>
</reference>
<dbReference type="RefSeq" id="WP_095507177.1">
    <property type="nucleotide sequence ID" value="NZ_BSNC01000016.1"/>
</dbReference>
<dbReference type="PROSITE" id="PS51257">
    <property type="entry name" value="PROKAR_LIPOPROTEIN"/>
    <property type="match status" value="1"/>
</dbReference>
<sequence>MKTKFTLAVLSAALMVSACHDDDNNDGPVQLPADTPPPAAEEAGMSYVRVTHASADAPLVAIAVNGAVVEGLEMVDYQVGTGLLELESAAYDIAVNALLADGTSAPVIEANLDFAPDMQYDIIALNYAANIEPVVLARDAMGPGDGEIRLDVLHGHPDVGAVDIYLTTAESIDAEGAAIEGLEFKMDADALPVTVPADTYRIRIAPSGTKTVVFDSGNLDLAGGSDLMITAVPNTDGAMTAPVNLLVGDGTSVGVLRDANEQARVRVVHAVDDAPAVDVLASDTPVEGLTMIPFKEFRSIDLPAASYDLKVAASMDNSIVAIDAPGVEFGAGTTTSIYAVGKLNSITDNTIEPLVIAEDLRSVALYAKLRVVHASPTAGSLGLVDIHASADGNFSADTKVLEGVDFKGNATLNVPAGTYYLGVILQSDDTFTPAVSAMATVENGGVYSVVATDDFDNGLLLNVDYMKMMEEM</sequence>
<feature type="domain" description="DUF4397" evidence="2">
    <location>
        <begin position="46"/>
        <end position="165"/>
    </location>
</feature>
<dbReference type="InterPro" id="IPR025510">
    <property type="entry name" value="DUF4397"/>
</dbReference>
<evidence type="ECO:0000313" key="3">
    <source>
        <dbReference type="EMBL" id="GLP98060.1"/>
    </source>
</evidence>
<protein>
    <recommendedName>
        <fullName evidence="2">DUF4397 domain-containing protein</fullName>
    </recommendedName>
</protein>
<feature type="domain" description="DUF4397" evidence="2">
    <location>
        <begin position="263"/>
        <end position="381"/>
    </location>
</feature>
<dbReference type="AlphaFoldDB" id="A0AA37RZA2"/>
<keyword evidence="4" id="KW-1185">Reference proteome</keyword>
<accession>A0AA37RZA2</accession>
<feature type="chain" id="PRO_5041342695" description="DUF4397 domain-containing protein" evidence="1">
    <location>
        <begin position="22"/>
        <end position="472"/>
    </location>
</feature>